<sequence>VSADPASLLSVAASRRLPRERQKTVAVLDRNATISQMHIPKTAGLSLYKQLKPRGVNFRHVSSGFDERCYYVLRGEGDEHIAATFRNPLDHVYSLYLECSYTSFGRDMTLETDFPRDPEENLTSGYMPALSRWLEHFISENTEEYYNCYHPLNMQVRYLTCNDSAYPEGGHRRLRNQTDDLTEAIANMRSLFFVGISEHYVASVCMLLYQLQLPMTNCDCADQSAF</sequence>
<proteinExistence type="predicted"/>
<gene>
    <name evidence="1" type="ORF">SNEC2469_LOCUS7531</name>
</gene>
<accession>A0A812NFI5</accession>
<dbReference type="AlphaFoldDB" id="A0A812NFI5"/>
<name>A0A812NFI5_9DINO</name>
<evidence type="ECO:0000313" key="2">
    <source>
        <dbReference type="Proteomes" id="UP000601435"/>
    </source>
</evidence>
<feature type="non-terminal residue" evidence="1">
    <location>
        <position position="1"/>
    </location>
</feature>
<dbReference type="Proteomes" id="UP000601435">
    <property type="component" value="Unassembled WGS sequence"/>
</dbReference>
<feature type="non-terminal residue" evidence="1">
    <location>
        <position position="226"/>
    </location>
</feature>
<protein>
    <recommendedName>
        <fullName evidence="3">Sulfotransferase</fullName>
    </recommendedName>
</protein>
<evidence type="ECO:0008006" key="3">
    <source>
        <dbReference type="Google" id="ProtNLM"/>
    </source>
</evidence>
<dbReference type="InterPro" id="IPR027417">
    <property type="entry name" value="P-loop_NTPase"/>
</dbReference>
<comment type="caution">
    <text evidence="1">The sequence shown here is derived from an EMBL/GenBank/DDBJ whole genome shotgun (WGS) entry which is preliminary data.</text>
</comment>
<evidence type="ECO:0000313" key="1">
    <source>
        <dbReference type="EMBL" id="CAE7304332.1"/>
    </source>
</evidence>
<organism evidence="1 2">
    <name type="scientific">Symbiodinium necroappetens</name>
    <dbReference type="NCBI Taxonomy" id="1628268"/>
    <lineage>
        <taxon>Eukaryota</taxon>
        <taxon>Sar</taxon>
        <taxon>Alveolata</taxon>
        <taxon>Dinophyceae</taxon>
        <taxon>Suessiales</taxon>
        <taxon>Symbiodiniaceae</taxon>
        <taxon>Symbiodinium</taxon>
    </lineage>
</organism>
<dbReference type="Gene3D" id="3.40.50.300">
    <property type="entry name" value="P-loop containing nucleotide triphosphate hydrolases"/>
    <property type="match status" value="1"/>
</dbReference>
<reference evidence="1" key="1">
    <citation type="submission" date="2021-02" db="EMBL/GenBank/DDBJ databases">
        <authorList>
            <person name="Dougan E. K."/>
            <person name="Rhodes N."/>
            <person name="Thang M."/>
            <person name="Chan C."/>
        </authorList>
    </citation>
    <scope>NUCLEOTIDE SEQUENCE</scope>
</reference>
<dbReference type="OrthoDB" id="445784at2759"/>
<keyword evidence="2" id="KW-1185">Reference proteome</keyword>
<dbReference type="EMBL" id="CAJNJA010012762">
    <property type="protein sequence ID" value="CAE7304332.1"/>
    <property type="molecule type" value="Genomic_DNA"/>
</dbReference>